<dbReference type="InterPro" id="IPR001394">
    <property type="entry name" value="Peptidase_C19_UCH"/>
</dbReference>
<dbReference type="EMBL" id="PQFF01000046">
    <property type="protein sequence ID" value="RHZ86564.1"/>
    <property type="molecule type" value="Genomic_DNA"/>
</dbReference>
<gene>
    <name evidence="9" type="ORF">Glove_49g20</name>
</gene>
<dbReference type="Gene3D" id="3.90.70.10">
    <property type="entry name" value="Cysteine proteinases"/>
    <property type="match status" value="1"/>
</dbReference>
<dbReference type="GO" id="GO:0016579">
    <property type="term" value="P:protein deubiquitination"/>
    <property type="evidence" value="ECO:0007669"/>
    <property type="project" value="InterPro"/>
</dbReference>
<dbReference type="SUPFAM" id="SSF54236">
    <property type="entry name" value="Ubiquitin-like"/>
    <property type="match status" value="1"/>
</dbReference>
<comment type="catalytic activity">
    <reaction evidence="1 6">
        <text>Thiol-dependent hydrolysis of ester, thioester, amide, peptide and isopeptide bonds formed by the C-terminal Gly of ubiquitin (a 76-residue protein attached to proteins as an intracellular targeting signal).</text>
        <dbReference type="EC" id="3.4.19.12"/>
    </reaction>
</comment>
<dbReference type="Pfam" id="PF00443">
    <property type="entry name" value="UCH"/>
    <property type="match status" value="1"/>
</dbReference>
<comment type="similarity">
    <text evidence="6">Belongs to the peptidase C19 family.</text>
</comment>
<protein>
    <recommendedName>
        <fullName evidence="6">Ubiquitin carboxyl-terminal hydrolase</fullName>
        <ecNumber evidence="6">3.4.19.12</ecNumber>
    </recommendedName>
</protein>
<sequence>MQKLEVKVKWCGQIYELELDLDEPTEVFKMQLYSMTGVEPERQKIIGKGGRVLHEDTDLKGLGLKKGFTFMMMGSSAEIPRAPENQVLFVEDMTDRQLAETLKLPAGLTNLGNTCYMNATLQCLRSMPELHQSLNRFSSGMNTGYPQKNLTASLRDLFQQLNQTTEGYSPFVFLQMLRAAFPQFAQQNNHGFMQQDAEECWTEIVSSMKMANIPLPNNDSSSSSSSEETFVDRYMTGEFTSTLKCDEAPEEEPVVTKDVFTKLNCFISEKTDYMTRQIDDTLKEEKVNKNSPTLGRSVNYSKYTRISRLPEYLTVQFVRFFWKSHIRKKVKVLRKVKYPLDFDLTELCTDELKEKLLPVRDRLIELEKEKLEAKRKAKITKDSDEKKELEEIGYSSKIEEIKKLVNPELAADVGSNVTGLYELCAVLTHIGRYVDSGHYIGWVRKEDSSEDWIKYDDDKVSIVKKEDIQKLDGGGDWHMAYVLLYRSKKIE</sequence>
<evidence type="ECO:0000313" key="9">
    <source>
        <dbReference type="EMBL" id="RHZ86564.1"/>
    </source>
</evidence>
<dbReference type="PANTHER" id="PTHR43982:SF1">
    <property type="entry name" value="UBIQUITIN CARBOXYL-TERMINAL HYDROLASE 14"/>
    <property type="match status" value="1"/>
</dbReference>
<evidence type="ECO:0000256" key="6">
    <source>
        <dbReference type="RuleBase" id="RU366025"/>
    </source>
</evidence>
<evidence type="ECO:0000259" key="8">
    <source>
        <dbReference type="PROSITE" id="PS50235"/>
    </source>
</evidence>
<name>A0A397JN30_9GLOM</name>
<dbReference type="InterPro" id="IPR038765">
    <property type="entry name" value="Papain-like_cys_pep_sf"/>
</dbReference>
<proteinExistence type="inferred from homology"/>
<dbReference type="OrthoDB" id="333239at2759"/>
<keyword evidence="4 6" id="KW-0378">Hydrolase</keyword>
<dbReference type="EC" id="3.4.19.12" evidence="6"/>
<dbReference type="PANTHER" id="PTHR43982">
    <property type="entry name" value="UBIQUITIN CARBOXYL-TERMINAL HYDROLASE"/>
    <property type="match status" value="1"/>
</dbReference>
<evidence type="ECO:0000256" key="5">
    <source>
        <dbReference type="ARBA" id="ARBA00022807"/>
    </source>
</evidence>
<reference evidence="9 10" key="1">
    <citation type="submission" date="2018-08" db="EMBL/GenBank/DDBJ databases">
        <title>Genome and evolution of the arbuscular mycorrhizal fungus Diversispora epigaea (formerly Glomus versiforme) and its bacterial endosymbionts.</title>
        <authorList>
            <person name="Sun X."/>
            <person name="Fei Z."/>
            <person name="Harrison M."/>
        </authorList>
    </citation>
    <scope>NUCLEOTIDE SEQUENCE [LARGE SCALE GENOMIC DNA]</scope>
    <source>
        <strain evidence="9 10">IT104</strain>
    </source>
</reference>
<dbReference type="GO" id="GO:0061136">
    <property type="term" value="P:regulation of proteasomal protein catabolic process"/>
    <property type="evidence" value="ECO:0007669"/>
    <property type="project" value="TreeGrafter"/>
</dbReference>
<keyword evidence="10" id="KW-1185">Reference proteome</keyword>
<keyword evidence="2 6" id="KW-0645">Protease</keyword>
<evidence type="ECO:0000259" key="7">
    <source>
        <dbReference type="PROSITE" id="PS50053"/>
    </source>
</evidence>
<dbReference type="InterPro" id="IPR018200">
    <property type="entry name" value="USP_CS"/>
</dbReference>
<dbReference type="GO" id="GO:0070628">
    <property type="term" value="F:proteasome binding"/>
    <property type="evidence" value="ECO:0007669"/>
    <property type="project" value="TreeGrafter"/>
</dbReference>
<dbReference type="SUPFAM" id="SSF54001">
    <property type="entry name" value="Cysteine proteinases"/>
    <property type="match status" value="1"/>
</dbReference>
<dbReference type="PROSITE" id="PS00972">
    <property type="entry name" value="USP_1"/>
    <property type="match status" value="1"/>
</dbReference>
<evidence type="ECO:0000256" key="1">
    <source>
        <dbReference type="ARBA" id="ARBA00000707"/>
    </source>
</evidence>
<dbReference type="PROSITE" id="PS00973">
    <property type="entry name" value="USP_2"/>
    <property type="match status" value="1"/>
</dbReference>
<dbReference type="InterPro" id="IPR029071">
    <property type="entry name" value="Ubiquitin-like_domsf"/>
</dbReference>
<evidence type="ECO:0000256" key="4">
    <source>
        <dbReference type="ARBA" id="ARBA00022801"/>
    </source>
</evidence>
<accession>A0A397JN30</accession>
<organism evidence="9 10">
    <name type="scientific">Diversispora epigaea</name>
    <dbReference type="NCBI Taxonomy" id="1348612"/>
    <lineage>
        <taxon>Eukaryota</taxon>
        <taxon>Fungi</taxon>
        <taxon>Fungi incertae sedis</taxon>
        <taxon>Mucoromycota</taxon>
        <taxon>Glomeromycotina</taxon>
        <taxon>Glomeromycetes</taxon>
        <taxon>Diversisporales</taxon>
        <taxon>Diversisporaceae</taxon>
        <taxon>Diversispora</taxon>
    </lineage>
</organism>
<evidence type="ECO:0000256" key="2">
    <source>
        <dbReference type="ARBA" id="ARBA00022670"/>
    </source>
</evidence>
<dbReference type="InterPro" id="IPR028889">
    <property type="entry name" value="USP"/>
</dbReference>
<dbReference type="InterPro" id="IPR044635">
    <property type="entry name" value="UBP14-like"/>
</dbReference>
<comment type="caution">
    <text evidence="9">The sequence shown here is derived from an EMBL/GenBank/DDBJ whole genome shotgun (WGS) entry which is preliminary data.</text>
</comment>
<dbReference type="GO" id="GO:0043161">
    <property type="term" value="P:proteasome-mediated ubiquitin-dependent protein catabolic process"/>
    <property type="evidence" value="ECO:0007669"/>
    <property type="project" value="InterPro"/>
</dbReference>
<dbReference type="Pfam" id="PF00240">
    <property type="entry name" value="ubiquitin"/>
    <property type="match status" value="1"/>
</dbReference>
<dbReference type="Gene3D" id="3.10.20.90">
    <property type="entry name" value="Phosphatidylinositol 3-kinase Catalytic Subunit, Chain A, domain 1"/>
    <property type="match status" value="1"/>
</dbReference>
<dbReference type="SMART" id="SM00213">
    <property type="entry name" value="UBQ"/>
    <property type="match status" value="1"/>
</dbReference>
<keyword evidence="5 6" id="KW-0788">Thiol protease</keyword>
<dbReference type="Proteomes" id="UP000266861">
    <property type="component" value="Unassembled WGS sequence"/>
</dbReference>
<dbReference type="CDD" id="cd16104">
    <property type="entry name" value="Ubl_USP14_like"/>
    <property type="match status" value="1"/>
</dbReference>
<evidence type="ECO:0000313" key="10">
    <source>
        <dbReference type="Proteomes" id="UP000266861"/>
    </source>
</evidence>
<dbReference type="STRING" id="1348612.A0A397JN30"/>
<dbReference type="PROSITE" id="PS50235">
    <property type="entry name" value="USP_3"/>
    <property type="match status" value="1"/>
</dbReference>
<dbReference type="AlphaFoldDB" id="A0A397JN30"/>
<feature type="domain" description="USP" evidence="8">
    <location>
        <begin position="106"/>
        <end position="488"/>
    </location>
</feature>
<feature type="domain" description="Ubiquitin-like" evidence="7">
    <location>
        <begin position="4"/>
        <end position="73"/>
    </location>
</feature>
<keyword evidence="3 6" id="KW-0833">Ubl conjugation pathway</keyword>
<dbReference type="PROSITE" id="PS50053">
    <property type="entry name" value="UBIQUITIN_2"/>
    <property type="match status" value="1"/>
</dbReference>
<dbReference type="GO" id="GO:0004843">
    <property type="term" value="F:cysteine-type deubiquitinase activity"/>
    <property type="evidence" value="ECO:0007669"/>
    <property type="project" value="UniProtKB-UniRule"/>
</dbReference>
<dbReference type="CDD" id="cd02657">
    <property type="entry name" value="Peptidase_C19A"/>
    <property type="match status" value="1"/>
</dbReference>
<dbReference type="InterPro" id="IPR000626">
    <property type="entry name" value="Ubiquitin-like_dom"/>
</dbReference>
<evidence type="ECO:0000256" key="3">
    <source>
        <dbReference type="ARBA" id="ARBA00022786"/>
    </source>
</evidence>